<accession>A0ABD1GPH1</accession>
<proteinExistence type="predicted"/>
<gene>
    <name evidence="1" type="ORF">AAHA92_21729</name>
</gene>
<dbReference type="AlphaFoldDB" id="A0ABD1GPH1"/>
<dbReference type="EMBL" id="JBEAFC010000008">
    <property type="protein sequence ID" value="KAL1544943.1"/>
    <property type="molecule type" value="Genomic_DNA"/>
</dbReference>
<evidence type="ECO:0000313" key="1">
    <source>
        <dbReference type="EMBL" id="KAL1544943.1"/>
    </source>
</evidence>
<sequence length="71" mass="7876">MGLNGQKAEKSENWENKRNRLFVADNLTISPLVDLFDEFLSIRFVFGGCGFGSIGSESASLSEKACFDCYD</sequence>
<dbReference type="Proteomes" id="UP001567538">
    <property type="component" value="Unassembled WGS sequence"/>
</dbReference>
<name>A0ABD1GPH1_SALDI</name>
<reference evidence="1 2" key="1">
    <citation type="submission" date="2024-06" db="EMBL/GenBank/DDBJ databases">
        <title>A chromosome level genome sequence of Diviner's sage (Salvia divinorum).</title>
        <authorList>
            <person name="Ford S.A."/>
            <person name="Ro D.-K."/>
            <person name="Ness R.W."/>
            <person name="Phillips M.A."/>
        </authorList>
    </citation>
    <scope>NUCLEOTIDE SEQUENCE [LARGE SCALE GENOMIC DNA]</scope>
    <source>
        <strain evidence="1">SAF-2024a</strain>
        <tissue evidence="1">Leaf</tissue>
    </source>
</reference>
<comment type="caution">
    <text evidence="1">The sequence shown here is derived from an EMBL/GenBank/DDBJ whole genome shotgun (WGS) entry which is preliminary data.</text>
</comment>
<evidence type="ECO:0000313" key="2">
    <source>
        <dbReference type="Proteomes" id="UP001567538"/>
    </source>
</evidence>
<keyword evidence="2" id="KW-1185">Reference proteome</keyword>
<protein>
    <submittedName>
        <fullName evidence="1">Uncharacterized protein</fullName>
    </submittedName>
</protein>
<organism evidence="1 2">
    <name type="scientific">Salvia divinorum</name>
    <name type="common">Maria pastora</name>
    <name type="synonym">Diviner's sage</name>
    <dbReference type="NCBI Taxonomy" id="28513"/>
    <lineage>
        <taxon>Eukaryota</taxon>
        <taxon>Viridiplantae</taxon>
        <taxon>Streptophyta</taxon>
        <taxon>Embryophyta</taxon>
        <taxon>Tracheophyta</taxon>
        <taxon>Spermatophyta</taxon>
        <taxon>Magnoliopsida</taxon>
        <taxon>eudicotyledons</taxon>
        <taxon>Gunneridae</taxon>
        <taxon>Pentapetalae</taxon>
        <taxon>asterids</taxon>
        <taxon>lamiids</taxon>
        <taxon>Lamiales</taxon>
        <taxon>Lamiaceae</taxon>
        <taxon>Nepetoideae</taxon>
        <taxon>Mentheae</taxon>
        <taxon>Salviinae</taxon>
        <taxon>Salvia</taxon>
        <taxon>Salvia subgen. Calosphace</taxon>
    </lineage>
</organism>